<proteinExistence type="predicted"/>
<organism evidence="1 2">
    <name type="scientific">Ameca splendens</name>
    <dbReference type="NCBI Taxonomy" id="208324"/>
    <lineage>
        <taxon>Eukaryota</taxon>
        <taxon>Metazoa</taxon>
        <taxon>Chordata</taxon>
        <taxon>Craniata</taxon>
        <taxon>Vertebrata</taxon>
        <taxon>Euteleostomi</taxon>
        <taxon>Actinopterygii</taxon>
        <taxon>Neopterygii</taxon>
        <taxon>Teleostei</taxon>
        <taxon>Neoteleostei</taxon>
        <taxon>Acanthomorphata</taxon>
        <taxon>Ovalentaria</taxon>
        <taxon>Atherinomorphae</taxon>
        <taxon>Cyprinodontiformes</taxon>
        <taxon>Goodeidae</taxon>
        <taxon>Ameca</taxon>
    </lineage>
</organism>
<dbReference type="EMBL" id="JAHRIP010073034">
    <property type="protein sequence ID" value="MEQ2309427.1"/>
    <property type="molecule type" value="Genomic_DNA"/>
</dbReference>
<evidence type="ECO:0000313" key="1">
    <source>
        <dbReference type="EMBL" id="MEQ2309427.1"/>
    </source>
</evidence>
<sequence>MCGVCRNACFLTLDHYSTVLDGGKVSTRDLHCSPDCSWLSGPVLFCGRTKADSDRQVLNNGSEKDDQMLLSQVALFRLQQVTIVTLIIKNVGWSLCFVSLKDDNSNPFFPFILQPITHQWN</sequence>
<name>A0ABV0ZUK6_9TELE</name>
<accession>A0ABV0ZUK6</accession>
<gene>
    <name evidence="1" type="ORF">AMECASPLE_038558</name>
</gene>
<reference evidence="1 2" key="1">
    <citation type="submission" date="2021-06" db="EMBL/GenBank/DDBJ databases">
        <authorList>
            <person name="Palmer J.M."/>
        </authorList>
    </citation>
    <scope>NUCLEOTIDE SEQUENCE [LARGE SCALE GENOMIC DNA]</scope>
    <source>
        <strain evidence="1 2">AS_MEX2019</strain>
        <tissue evidence="1">Muscle</tissue>
    </source>
</reference>
<evidence type="ECO:0000313" key="2">
    <source>
        <dbReference type="Proteomes" id="UP001469553"/>
    </source>
</evidence>
<keyword evidence="2" id="KW-1185">Reference proteome</keyword>
<protein>
    <submittedName>
        <fullName evidence="1">Uncharacterized protein</fullName>
    </submittedName>
</protein>
<comment type="caution">
    <text evidence="1">The sequence shown here is derived from an EMBL/GenBank/DDBJ whole genome shotgun (WGS) entry which is preliminary data.</text>
</comment>
<dbReference type="Proteomes" id="UP001469553">
    <property type="component" value="Unassembled WGS sequence"/>
</dbReference>